<name>A0A433UNL3_ANAVA</name>
<proteinExistence type="predicted"/>
<dbReference type="EMBL" id="RSCM01000010">
    <property type="protein sequence ID" value="RUS95444.1"/>
    <property type="molecule type" value="Genomic_DNA"/>
</dbReference>
<keyword evidence="2" id="KW-1185">Reference proteome</keyword>
<comment type="caution">
    <text evidence="1">The sequence shown here is derived from an EMBL/GenBank/DDBJ whole genome shotgun (WGS) entry which is preliminary data.</text>
</comment>
<dbReference type="AlphaFoldDB" id="A0A433UNL3"/>
<sequence length="333" mass="38303">MNRKEQLQPPSDEFIKPLLELRDYYAGLTQEYQRLFIEARSQLDHAEALLSNWSYENDHEQFSQLENANQEGSLFFLSSDNNSDLDFLESIESELSNLDQLEIDYATSPTKEKEDSQLPNLPSENDDHFIKRAEVPMLPQYQALTRMEALKKLLHEYAGTVCHIDFIVRSLYGELEPTIFRVVKGRVQSSLTQGRERGYWSAIPNEPGCYTLVLSLLAPNHHHAFAQSVKTRKKKSFILPKSEVVPMLRAFDGLFLIDAITSFLQQNPGQIFSVNEIVNGIYGDIDSQQLREVKNKVLNELSRGHRTGRFSRVPNQIGFYTWDANTILQKTSR</sequence>
<dbReference type="OrthoDB" id="574731at2"/>
<dbReference type="RefSeq" id="WP_127055040.1">
    <property type="nucleotide sequence ID" value="NZ_RSCM01000010.1"/>
</dbReference>
<gene>
    <name evidence="1" type="ORF">DSM107003_31470</name>
</gene>
<reference evidence="1 2" key="1">
    <citation type="journal article" date="2019" name="Genome Biol. Evol.">
        <title>Day and night: Metabolic profiles and evolutionary relationships of six axenic non-marine cyanobacteria.</title>
        <authorList>
            <person name="Will S.E."/>
            <person name="Henke P."/>
            <person name="Boedeker C."/>
            <person name="Huang S."/>
            <person name="Brinkmann H."/>
            <person name="Rohde M."/>
            <person name="Jarek M."/>
            <person name="Friedl T."/>
            <person name="Seufert S."/>
            <person name="Schumacher M."/>
            <person name="Overmann J."/>
            <person name="Neumann-Schaal M."/>
            <person name="Petersen J."/>
        </authorList>
    </citation>
    <scope>NUCLEOTIDE SEQUENCE [LARGE SCALE GENOMIC DNA]</scope>
    <source>
        <strain evidence="1 2">SAG 1403-4b</strain>
    </source>
</reference>
<evidence type="ECO:0000313" key="1">
    <source>
        <dbReference type="EMBL" id="RUS95444.1"/>
    </source>
</evidence>
<protein>
    <submittedName>
        <fullName evidence="1">Uncharacterized protein</fullName>
    </submittedName>
</protein>
<dbReference type="Proteomes" id="UP000276103">
    <property type="component" value="Unassembled WGS sequence"/>
</dbReference>
<evidence type="ECO:0000313" key="2">
    <source>
        <dbReference type="Proteomes" id="UP000276103"/>
    </source>
</evidence>
<accession>A0A433UNL3</accession>
<organism evidence="1 2">
    <name type="scientific">Trichormus variabilis SAG 1403-4b</name>
    <dbReference type="NCBI Taxonomy" id="447716"/>
    <lineage>
        <taxon>Bacteria</taxon>
        <taxon>Bacillati</taxon>
        <taxon>Cyanobacteriota</taxon>
        <taxon>Cyanophyceae</taxon>
        <taxon>Nostocales</taxon>
        <taxon>Nostocaceae</taxon>
        <taxon>Trichormus</taxon>
    </lineage>
</organism>